<proteinExistence type="predicted"/>
<keyword evidence="2" id="KW-1185">Reference proteome</keyword>
<dbReference type="EMBL" id="CM042888">
    <property type="protein sequence ID" value="KAI4325917.1"/>
    <property type="molecule type" value="Genomic_DNA"/>
</dbReference>
<sequence length="158" mass="18393">MILTLLRMNLIARMKAKQKGKQALDSLDGSDDSSSGYSDIKVMDTDTTCTLYADGSYIAHKEEGLLCGVVEKIGNRYKLEWRHTYASVWVRRTPEWVRFQKLDYQCEGRGERSADSASISREIVLRAISIKRKVRDWVVKEVRGERKRRRQKNLLRPR</sequence>
<evidence type="ECO:0000313" key="1">
    <source>
        <dbReference type="EMBL" id="KAI4325917.1"/>
    </source>
</evidence>
<dbReference type="Proteomes" id="UP001057402">
    <property type="component" value="Chromosome 9"/>
</dbReference>
<name>A0ACB9MNL9_9MYRT</name>
<reference evidence="2" key="1">
    <citation type="journal article" date="2023" name="Front. Plant Sci.">
        <title>Chromosomal-level genome assembly of Melastoma candidum provides insights into trichome evolution.</title>
        <authorList>
            <person name="Zhong Y."/>
            <person name="Wu W."/>
            <person name="Sun C."/>
            <person name="Zou P."/>
            <person name="Liu Y."/>
            <person name="Dai S."/>
            <person name="Zhou R."/>
        </authorList>
    </citation>
    <scope>NUCLEOTIDE SEQUENCE [LARGE SCALE GENOMIC DNA]</scope>
</reference>
<protein>
    <submittedName>
        <fullName evidence="1">Uncharacterized protein</fullName>
    </submittedName>
</protein>
<accession>A0ACB9MNL9</accession>
<evidence type="ECO:0000313" key="2">
    <source>
        <dbReference type="Proteomes" id="UP001057402"/>
    </source>
</evidence>
<gene>
    <name evidence="1" type="ORF">MLD38_031278</name>
</gene>
<comment type="caution">
    <text evidence="1">The sequence shown here is derived from an EMBL/GenBank/DDBJ whole genome shotgun (WGS) entry which is preliminary data.</text>
</comment>
<organism evidence="1 2">
    <name type="scientific">Melastoma candidum</name>
    <dbReference type="NCBI Taxonomy" id="119954"/>
    <lineage>
        <taxon>Eukaryota</taxon>
        <taxon>Viridiplantae</taxon>
        <taxon>Streptophyta</taxon>
        <taxon>Embryophyta</taxon>
        <taxon>Tracheophyta</taxon>
        <taxon>Spermatophyta</taxon>
        <taxon>Magnoliopsida</taxon>
        <taxon>eudicotyledons</taxon>
        <taxon>Gunneridae</taxon>
        <taxon>Pentapetalae</taxon>
        <taxon>rosids</taxon>
        <taxon>malvids</taxon>
        <taxon>Myrtales</taxon>
        <taxon>Melastomataceae</taxon>
        <taxon>Melastomatoideae</taxon>
        <taxon>Melastomateae</taxon>
        <taxon>Melastoma</taxon>
    </lineage>
</organism>